<evidence type="ECO:0000259" key="2">
    <source>
        <dbReference type="Pfam" id="PF18962"/>
    </source>
</evidence>
<evidence type="ECO:0000313" key="3">
    <source>
        <dbReference type="EMBL" id="KAA9340583.1"/>
    </source>
</evidence>
<evidence type="ECO:0000259" key="1">
    <source>
        <dbReference type="Pfam" id="PF02014"/>
    </source>
</evidence>
<organism evidence="3 4">
    <name type="scientific">Adhaeribacter soli</name>
    <dbReference type="NCBI Taxonomy" id="2607655"/>
    <lineage>
        <taxon>Bacteria</taxon>
        <taxon>Pseudomonadati</taxon>
        <taxon>Bacteroidota</taxon>
        <taxon>Cytophagia</taxon>
        <taxon>Cytophagales</taxon>
        <taxon>Hymenobacteraceae</taxon>
        <taxon>Adhaeribacter</taxon>
    </lineage>
</organism>
<name>A0A5N1J1C1_9BACT</name>
<reference evidence="3 4" key="1">
    <citation type="submission" date="2019-09" db="EMBL/GenBank/DDBJ databases">
        <title>Genome sequence of Adhaeribacter sp. M2.</title>
        <authorList>
            <person name="Srinivasan S."/>
        </authorList>
    </citation>
    <scope>NUCLEOTIDE SEQUENCE [LARGE SCALE GENOMIC DNA]</scope>
    <source>
        <strain evidence="3 4">M2</strain>
    </source>
</reference>
<dbReference type="Pfam" id="PF02014">
    <property type="entry name" value="Reeler"/>
    <property type="match status" value="1"/>
</dbReference>
<dbReference type="Proteomes" id="UP000326570">
    <property type="component" value="Unassembled WGS sequence"/>
</dbReference>
<comment type="caution">
    <text evidence="3">The sequence shown here is derived from an EMBL/GenBank/DDBJ whole genome shotgun (WGS) entry which is preliminary data.</text>
</comment>
<gene>
    <name evidence="3" type="ORF">F0P94_03910</name>
</gene>
<dbReference type="InterPro" id="IPR042307">
    <property type="entry name" value="Reeler_sf"/>
</dbReference>
<dbReference type="EMBL" id="VTWT01000002">
    <property type="protein sequence ID" value="KAA9340583.1"/>
    <property type="molecule type" value="Genomic_DNA"/>
</dbReference>
<keyword evidence="4" id="KW-1185">Reference proteome</keyword>
<protein>
    <submittedName>
        <fullName evidence="3">T9SS type A sorting domain-containing protein</fullName>
    </submittedName>
</protein>
<proteinExistence type="predicted"/>
<dbReference type="InterPro" id="IPR026444">
    <property type="entry name" value="Secre_tail"/>
</dbReference>
<dbReference type="InterPro" id="IPR002861">
    <property type="entry name" value="Reeler_dom"/>
</dbReference>
<evidence type="ECO:0000313" key="4">
    <source>
        <dbReference type="Proteomes" id="UP000326570"/>
    </source>
</evidence>
<sequence length="261" mass="27717">MKKVILGFAASALVLGLHVRGNTNSMTPPAGYTGAPGQSNCTSCHAGTVNSGSGSVNLISAPAAYVPGATYTLQLVVNDISQMRFGFELAALTSSNQQAGSFTLINANNTAIQTANRISYVSHRNAGVGNSWTFQWTAPATNVGPVTFYMAGNAANGNSSDRGDLIYTNRVILNPQAISGIVETEKSVSRIYPNPVSSTLNVELPKSHSVKVLDHTGKEVSNLAGITEKEPLDVRNFPNGTYFLQVTGKETRELKRFVVQH</sequence>
<dbReference type="Gene3D" id="2.60.40.4060">
    <property type="entry name" value="Reeler domain"/>
    <property type="match status" value="1"/>
</dbReference>
<dbReference type="NCBIfam" id="TIGR04183">
    <property type="entry name" value="Por_Secre_tail"/>
    <property type="match status" value="1"/>
</dbReference>
<dbReference type="AlphaFoldDB" id="A0A5N1J1C1"/>
<dbReference type="NCBIfam" id="NF041895">
    <property type="entry name" value="choice_anch_V"/>
    <property type="match status" value="1"/>
</dbReference>
<feature type="domain" description="Secretion system C-terminal sorting" evidence="2">
    <location>
        <begin position="191"/>
        <end position="259"/>
    </location>
</feature>
<dbReference type="RefSeq" id="WP_150902495.1">
    <property type="nucleotide sequence ID" value="NZ_VTWT01000002.1"/>
</dbReference>
<accession>A0A5N1J1C1</accession>
<dbReference type="CDD" id="cd08544">
    <property type="entry name" value="Reeler"/>
    <property type="match status" value="1"/>
</dbReference>
<dbReference type="Pfam" id="PF18962">
    <property type="entry name" value="Por_Secre_tail"/>
    <property type="match status" value="1"/>
</dbReference>
<feature type="domain" description="Reelin" evidence="1">
    <location>
        <begin position="60"/>
        <end position="150"/>
    </location>
</feature>